<proteinExistence type="predicted"/>
<dbReference type="InterPro" id="IPR014755">
    <property type="entry name" value="Cu-Rt/internalin_Ig-like"/>
</dbReference>
<dbReference type="Gene3D" id="3.40.50.12090">
    <property type="match status" value="1"/>
</dbReference>
<dbReference type="Gene3D" id="2.60.40.1220">
    <property type="match status" value="5"/>
</dbReference>
<evidence type="ECO:0000256" key="1">
    <source>
        <dbReference type="ARBA" id="ARBA00022729"/>
    </source>
</evidence>
<evidence type="ECO:0000256" key="2">
    <source>
        <dbReference type="SAM" id="SignalP"/>
    </source>
</evidence>
<dbReference type="EMBL" id="JAJJPB010000004">
    <property type="protein sequence ID" value="MCC9294267.1"/>
    <property type="molecule type" value="Genomic_DNA"/>
</dbReference>
<organism evidence="3 4">
    <name type="scientific">Clostridium aromativorans</name>
    <dbReference type="NCBI Taxonomy" id="2836848"/>
    <lineage>
        <taxon>Bacteria</taxon>
        <taxon>Bacillati</taxon>
        <taxon>Bacillota</taxon>
        <taxon>Clostridia</taxon>
        <taxon>Eubacteriales</taxon>
        <taxon>Clostridiaceae</taxon>
        <taxon>Clostridium</taxon>
    </lineage>
</organism>
<feature type="chain" id="PRO_5047095614" evidence="2">
    <location>
        <begin position="31"/>
        <end position="1250"/>
    </location>
</feature>
<evidence type="ECO:0000313" key="3">
    <source>
        <dbReference type="EMBL" id="MCC9294267.1"/>
    </source>
</evidence>
<evidence type="ECO:0000313" key="4">
    <source>
        <dbReference type="Proteomes" id="UP001165422"/>
    </source>
</evidence>
<comment type="caution">
    <text evidence="3">The sequence shown here is derived from an EMBL/GenBank/DDBJ whole genome shotgun (WGS) entry which is preliminary data.</text>
</comment>
<feature type="signal peptide" evidence="2">
    <location>
        <begin position="1"/>
        <end position="30"/>
    </location>
</feature>
<dbReference type="InterPro" id="IPR051922">
    <property type="entry name" value="Bact_Sporulation_Assoc"/>
</dbReference>
<accession>A0ABS8N3B6</accession>
<reference evidence="3" key="1">
    <citation type="submission" date="2021-11" db="EMBL/GenBank/DDBJ databases">
        <authorList>
            <person name="Qingchun L."/>
            <person name="Dong Z."/>
            <person name="Zongwei Q."/>
            <person name="Jia Z."/>
            <person name="Duotao L."/>
        </authorList>
    </citation>
    <scope>NUCLEOTIDE SEQUENCE</scope>
    <source>
        <strain evidence="3">WLY-B-L2</strain>
    </source>
</reference>
<dbReference type="PANTHER" id="PTHR30032">
    <property type="entry name" value="N-ACETYLMURAMOYL-L-ALANINE AMIDASE-RELATED"/>
    <property type="match status" value="1"/>
</dbReference>
<sequence>MSKKSTKALASAALMSLVLTTALSAGPVKAAQGKVTRVSGADRYATASQVATANWESGSDSVVLVSGEGYADAVSASALAKKLGAPILLTEPGSLNADAQKALDTLKPKNVYVIGGNASISQSIRDGLKDKYTLTELGGANRYETNAAVADELVKLGVDASNVLVVGGEGFSDALSVAPVAAAKGQILLLATNDQAKTQPVIDFVKKNNSKATVVGTKNIINDTIYNALGASSRVDGGADRFATNIKVLNNFQGDLKSDKVYIANASKAAPDNLYADALVASAVAGKYSAPLVLVDKDPSGSTTNPNATDNAIAYLKDNTTSSTDFQVIGGTGVVSENTVEAINEIYNPSGDQATEVQSVEAVGLNQIKVIFNGEVDSDTAETVSNYKVDGTSLVEQSDTDTGDVGEANVDKEAKAVLQDDNKTVLITLAKPRQQSDDVDVTVKKGILSADKSENVPEFTQSVDFSDTTAPTLESVSVKGNSKITVKFSEALDLGTINELKSKFKINGQNIGSLGLDEQYSEIKDSVKGPADKVWSDEVDFYFNSKLDSGNNTLKISDGDNDGVLTDAAGFPFKETTEDFNVDSISGSPEITSITAEDSGKVYVNFDRPMDEKTAKVNGNYKINGTQLTSSNSTIDLKKGDTQVKISGVSGLLNKNANTIYIDDNVKDAYGNKVADDTTKSFDLDEDDTKPAVSSVTLLDDDTIRVRFSKDVRAIEATDKSNYKLVDKSGTNINLDNANFTIPGKSEGYVVKDTDSTDVVDLNFDDDLTDSKYTITIKNITDTSSDGNQMDEYVETIDGAEDVAPEVDTITTGSSDRKVVVNFSKEMDSSSIQELSNYKFRNGNGDLKSLPSDTDISVSSDNKSAIIEFPDNYTVREDGYVGTVGDNDVIELDVLDSIKDINGNALEISVAKPISIASNITTVNPNSVKVYYEDGNDDDLKVDFKFTKSIDDFNYKEFAVNGVQADTGYKNSDVVTLVFNTDATVDAVKNKGKDAVLTIINPTTKEPAIRATDTKDVSGNPVAIQTDADTGDAEVGTVTPYFYKAAPKTIKDDWTATVNDSEADVNIVFDAPIYKNSVRTDDFTFRVGGSTLDADDFEVTKAADAGDKNTVTFKFTKSDSIAKFKANRTVKITAKETTSISGEKDENGDYAYYVPSSEDKETVNKTIYVNDVTEGGYTINESASGNTLTIASGVTGTADGFKAAFTDFETVTVKNASNNAKETDETLVTGDKVTATLKNGETVIYTVNQL</sequence>
<protein>
    <submittedName>
        <fullName evidence="3">Cell wall-binding repeat-containing protein</fullName>
    </submittedName>
</protein>
<keyword evidence="1 2" id="KW-0732">Signal</keyword>
<name>A0ABS8N3B6_9CLOT</name>
<gene>
    <name evidence="3" type="ORF">LN736_05195</name>
</gene>
<dbReference type="PANTHER" id="PTHR30032:SF8">
    <property type="entry name" value="GERMINATION-SPECIFIC N-ACETYLMURAMOYL-L-ALANINE AMIDASE"/>
    <property type="match status" value="1"/>
</dbReference>
<dbReference type="InterPro" id="IPR007253">
    <property type="entry name" value="Cell_wall-bd_2"/>
</dbReference>
<dbReference type="Pfam" id="PF04122">
    <property type="entry name" value="CW_binding_2"/>
    <property type="match status" value="3"/>
</dbReference>
<keyword evidence="4" id="KW-1185">Reference proteome</keyword>
<dbReference type="RefSeq" id="WP_229981125.1">
    <property type="nucleotide sequence ID" value="NZ_JAJJPB010000004.1"/>
</dbReference>
<dbReference type="Proteomes" id="UP001165422">
    <property type="component" value="Unassembled WGS sequence"/>
</dbReference>